<evidence type="ECO:0000256" key="2">
    <source>
        <dbReference type="ARBA" id="ARBA00011534"/>
    </source>
</evidence>
<dbReference type="Pfam" id="PF00069">
    <property type="entry name" value="Pkinase"/>
    <property type="match status" value="1"/>
</dbReference>
<feature type="domain" description="Protein kinase" evidence="10">
    <location>
        <begin position="12"/>
        <end position="252"/>
    </location>
</feature>
<evidence type="ECO:0000259" key="10">
    <source>
        <dbReference type="PROSITE" id="PS50011"/>
    </source>
</evidence>
<proteinExistence type="predicted"/>
<gene>
    <name evidence="11" type="ORF">FZEAL_10680</name>
</gene>
<reference evidence="11" key="1">
    <citation type="journal article" date="2020" name="BMC Genomics">
        <title>Correction to: Identification and distribution of gene clusters required for synthesis of sphingolipid metabolism inhibitors in diverse species of the filamentous fungus Fusarium.</title>
        <authorList>
            <person name="Kim H.S."/>
            <person name="Lohmar J.M."/>
            <person name="Busman M."/>
            <person name="Brown D.W."/>
            <person name="Naumann T.A."/>
            <person name="Divon H.H."/>
            <person name="Lysoe E."/>
            <person name="Uhlig S."/>
            <person name="Proctor R.H."/>
        </authorList>
    </citation>
    <scope>NUCLEOTIDE SEQUENCE</scope>
    <source>
        <strain evidence="11">NRRL 22465</strain>
    </source>
</reference>
<organism evidence="11 12">
    <name type="scientific">Fusarium zealandicum</name>
    <dbReference type="NCBI Taxonomy" id="1053134"/>
    <lineage>
        <taxon>Eukaryota</taxon>
        <taxon>Fungi</taxon>
        <taxon>Dikarya</taxon>
        <taxon>Ascomycota</taxon>
        <taxon>Pezizomycotina</taxon>
        <taxon>Sordariomycetes</taxon>
        <taxon>Hypocreomycetidae</taxon>
        <taxon>Hypocreales</taxon>
        <taxon>Nectriaceae</taxon>
        <taxon>Fusarium</taxon>
        <taxon>Fusarium staphyleae species complex</taxon>
    </lineage>
</organism>
<comment type="subunit">
    <text evidence="2">Component of the EKC/KEOPS complex composed of at least BUD32, CGI121, GON7, KAE1 and PCC1; the whole complex dimerizes.</text>
</comment>
<evidence type="ECO:0000256" key="8">
    <source>
        <dbReference type="ARBA" id="ARBA00047899"/>
    </source>
</evidence>
<name>A0A8H4TYB2_9HYPO</name>
<dbReference type="CDD" id="cd00180">
    <property type="entry name" value="PKc"/>
    <property type="match status" value="1"/>
</dbReference>
<dbReference type="SUPFAM" id="SSF56112">
    <property type="entry name" value="Protein kinase-like (PK-like)"/>
    <property type="match status" value="1"/>
</dbReference>
<comment type="caution">
    <text evidence="11">The sequence shown here is derived from an EMBL/GenBank/DDBJ whole genome shotgun (WGS) entry which is preliminary data.</text>
</comment>
<evidence type="ECO:0000256" key="7">
    <source>
        <dbReference type="ARBA" id="ARBA00033194"/>
    </source>
</evidence>
<dbReference type="GO" id="GO:0005524">
    <property type="term" value="F:ATP binding"/>
    <property type="evidence" value="ECO:0007669"/>
    <property type="project" value="InterPro"/>
</dbReference>
<dbReference type="PANTHER" id="PTHR44329">
    <property type="entry name" value="SERINE/THREONINE-PROTEIN KINASE TNNI3K-RELATED"/>
    <property type="match status" value="1"/>
</dbReference>
<evidence type="ECO:0000313" key="11">
    <source>
        <dbReference type="EMBL" id="KAF4966175.1"/>
    </source>
</evidence>
<evidence type="ECO:0000256" key="4">
    <source>
        <dbReference type="ARBA" id="ARBA00013948"/>
    </source>
</evidence>
<dbReference type="PROSITE" id="PS50011">
    <property type="entry name" value="PROTEIN_KINASE_DOM"/>
    <property type="match status" value="1"/>
</dbReference>
<evidence type="ECO:0000256" key="1">
    <source>
        <dbReference type="ARBA" id="ARBA00003747"/>
    </source>
</evidence>
<evidence type="ECO:0000256" key="3">
    <source>
        <dbReference type="ARBA" id="ARBA00012513"/>
    </source>
</evidence>
<dbReference type="GO" id="GO:0004674">
    <property type="term" value="F:protein serine/threonine kinase activity"/>
    <property type="evidence" value="ECO:0007669"/>
    <property type="project" value="UniProtKB-EC"/>
</dbReference>
<dbReference type="Gene3D" id="1.10.510.10">
    <property type="entry name" value="Transferase(Phosphotransferase) domain 1"/>
    <property type="match status" value="1"/>
</dbReference>
<dbReference type="AlphaFoldDB" id="A0A8H4TYB2"/>
<dbReference type="PROSITE" id="PS00109">
    <property type="entry name" value="PROTEIN_KINASE_TYR"/>
    <property type="match status" value="1"/>
</dbReference>
<dbReference type="EMBL" id="JABEYC010001332">
    <property type="protein sequence ID" value="KAF4966175.1"/>
    <property type="molecule type" value="Genomic_DNA"/>
</dbReference>
<reference evidence="11" key="2">
    <citation type="submission" date="2020-05" db="EMBL/GenBank/DDBJ databases">
        <authorList>
            <person name="Kim H.-S."/>
            <person name="Proctor R.H."/>
            <person name="Brown D.W."/>
        </authorList>
    </citation>
    <scope>NUCLEOTIDE SEQUENCE</scope>
    <source>
        <strain evidence="11">NRRL 22465</strain>
    </source>
</reference>
<dbReference type="InterPro" id="IPR051681">
    <property type="entry name" value="Ser/Thr_Kinases-Pseudokinases"/>
</dbReference>
<comment type="catalytic activity">
    <reaction evidence="9">
        <text>L-seryl-[protein] + ATP = O-phospho-L-seryl-[protein] + ADP + H(+)</text>
        <dbReference type="Rhea" id="RHEA:17989"/>
        <dbReference type="Rhea" id="RHEA-COMP:9863"/>
        <dbReference type="Rhea" id="RHEA-COMP:11604"/>
        <dbReference type="ChEBI" id="CHEBI:15378"/>
        <dbReference type="ChEBI" id="CHEBI:29999"/>
        <dbReference type="ChEBI" id="CHEBI:30616"/>
        <dbReference type="ChEBI" id="CHEBI:83421"/>
        <dbReference type="ChEBI" id="CHEBI:456216"/>
        <dbReference type="EC" id="2.7.11.1"/>
    </reaction>
</comment>
<evidence type="ECO:0000313" key="12">
    <source>
        <dbReference type="Proteomes" id="UP000635477"/>
    </source>
</evidence>
<accession>A0A8H4TYB2</accession>
<evidence type="ECO:0000256" key="6">
    <source>
        <dbReference type="ARBA" id="ARBA00030980"/>
    </source>
</evidence>
<keyword evidence="12" id="KW-1185">Reference proteome</keyword>
<dbReference type="InterPro" id="IPR011009">
    <property type="entry name" value="Kinase-like_dom_sf"/>
</dbReference>
<dbReference type="PANTHER" id="PTHR44329:SF289">
    <property type="entry name" value="SERINE_THREONINE-PROTEIN KINASE VIK"/>
    <property type="match status" value="1"/>
</dbReference>
<evidence type="ECO:0000256" key="9">
    <source>
        <dbReference type="ARBA" id="ARBA00048679"/>
    </source>
</evidence>
<evidence type="ECO:0000256" key="5">
    <source>
        <dbReference type="ARBA" id="ARBA00019973"/>
    </source>
</evidence>
<sequence>MATDDIQYPPGFGLKDVVGWGTTGLVVLDKSTRTVIKTPLDHENASLISRERQIYERFTEKGGHRGLLTYYGTFDSGIRLQYASNYHLRSVNKRNPGNGKERLSWAIQIAEAIDYIHTAGVIHGDLTCANIFLDEGLNAKLADFAGSSIDGSPLLVAVPASHEFPGPLLSIQGDLFAFGCVLYEIMTEQVPHDGKTDDKIRSLYASDVFPDTRPLGAVGRIIHKCWLGQYPESKALVQHLKSTSPSIECLNH</sequence>
<dbReference type="Proteomes" id="UP000635477">
    <property type="component" value="Unassembled WGS sequence"/>
</dbReference>
<comment type="function">
    <text evidence="1">Component of the EKC/KEOPS complex that is required for the formation of a threonylcarbamoyl group on adenosine at position 37 (t(6)A37) in tRNAs that read codons beginning with adenine. The complex is probably involved in the transfer of the threonylcarbamoyl moiety of threonylcarbamoyl-AMP (TC-AMP) to the N6 group of A37. BUD32 has ATPase activity in the context of the EKC/KEOPS complex and likely plays a supporting role to the catalytic subunit KAE1. The EKC/KEOPS complex also promotes both telomere uncapping and telomere elongation. The complex is required for efficient recruitment of transcriptional coactivators.</text>
</comment>
<dbReference type="InterPro" id="IPR000719">
    <property type="entry name" value="Prot_kinase_dom"/>
</dbReference>
<dbReference type="OrthoDB" id="1668230at2759"/>
<dbReference type="InterPro" id="IPR008266">
    <property type="entry name" value="Tyr_kinase_AS"/>
</dbReference>
<protein>
    <recommendedName>
        <fullName evidence="5">EKC/KEOPS complex subunit BUD32</fullName>
        <ecNumber evidence="3">2.7.11.1</ecNumber>
    </recommendedName>
    <alternativeName>
        <fullName evidence="6 7">Atypical Serine/threonine protein kinase BUD32</fullName>
    </alternativeName>
    <alternativeName>
        <fullName evidence="4">EKC/KEOPS complex subunit bud32</fullName>
    </alternativeName>
</protein>
<dbReference type="EC" id="2.7.11.1" evidence="3"/>
<comment type="catalytic activity">
    <reaction evidence="8">
        <text>L-threonyl-[protein] + ATP = O-phospho-L-threonyl-[protein] + ADP + H(+)</text>
        <dbReference type="Rhea" id="RHEA:46608"/>
        <dbReference type="Rhea" id="RHEA-COMP:11060"/>
        <dbReference type="Rhea" id="RHEA-COMP:11605"/>
        <dbReference type="ChEBI" id="CHEBI:15378"/>
        <dbReference type="ChEBI" id="CHEBI:30013"/>
        <dbReference type="ChEBI" id="CHEBI:30616"/>
        <dbReference type="ChEBI" id="CHEBI:61977"/>
        <dbReference type="ChEBI" id="CHEBI:456216"/>
        <dbReference type="EC" id="2.7.11.1"/>
    </reaction>
</comment>